<dbReference type="GO" id="GO:0042734">
    <property type="term" value="C:presynaptic membrane"/>
    <property type="evidence" value="ECO:0007669"/>
    <property type="project" value="EnsemblMetazoa"/>
</dbReference>
<evidence type="ECO:0000256" key="3">
    <source>
        <dbReference type="ARBA" id="ARBA00022468"/>
    </source>
</evidence>
<dbReference type="InterPro" id="IPR029257">
    <property type="entry name" value="RAB3GAP2_C"/>
</dbReference>
<evidence type="ECO:0000313" key="10">
    <source>
        <dbReference type="Proteomes" id="UP000008711"/>
    </source>
</evidence>
<feature type="region of interest" description="Disordered" evidence="6">
    <location>
        <begin position="895"/>
        <end position="941"/>
    </location>
</feature>
<feature type="compositionally biased region" description="Acidic residues" evidence="6">
    <location>
        <begin position="921"/>
        <end position="930"/>
    </location>
</feature>
<evidence type="ECO:0000256" key="1">
    <source>
        <dbReference type="ARBA" id="ARBA00004496"/>
    </source>
</evidence>
<dbReference type="OMA" id="SWCGELE"/>
<dbReference type="PANTHER" id="PTHR12472:SF0">
    <property type="entry name" value="RAB3 GTPASE-ACTIVATING PROTEIN NON-CATALYTIC SUBUNIT"/>
    <property type="match status" value="1"/>
</dbReference>
<keyword evidence="3" id="KW-0343">GTPase activation</keyword>
<dbReference type="InterPro" id="IPR026059">
    <property type="entry name" value="Rab3GAP2"/>
</dbReference>
<evidence type="ECO:0000259" key="7">
    <source>
        <dbReference type="Pfam" id="PF14655"/>
    </source>
</evidence>
<keyword evidence="5" id="KW-0175">Coiled coil</keyword>
<keyword evidence="10" id="KW-1185">Reference proteome</keyword>
<evidence type="ECO:0008006" key="11">
    <source>
        <dbReference type="Google" id="ProtNLM"/>
    </source>
</evidence>
<dbReference type="KEGG" id="der:6541424"/>
<dbReference type="eggNOG" id="KOG2727">
    <property type="taxonomic scope" value="Eukaryota"/>
</dbReference>
<sequence>MACEVKHYGEIRNFRKVQEYFGLGHDDNWLNAVNYAISPTGELIAMAQGEKLAFLSTCWSSHGNGNTYVLGWCGELEDRNQIVTSLTCLPMTQNKSTDGAIEWTCVAIGLCSGMVIFYTDSGVKLFSQCCQEDPVIGVKLHSAPRHSEADSLLYIVYPRCLCFIQGQHILPTLANCRHNVQRSALERGSYPTADVVPFQKYKFKQEREAVINDAAISTTQRPPTYDYIVQQSIGLGYFAKVHATPPRSSQVLAAGAEPYLGFFHAEEGYKTMSLGEVAKDVIGIAYKNLLGGIFRRAPEPLPSPEESPLPVPTKEAPMRIRCRLYDGKRDGLTLAVAPGGRLAFVTDNLDRVMLVDTHQAIILRVWKGYRDAQCAFVPVKEKSVRGIKTHKRKSLFLVIYAPRMGCLDIWALQNGPKVAAFNVSKSGQLIYNNHNALGSGGSSGSGNSGSQSRKALAINHCLFLDPSDGSLKEIHIPFHYALSETSSQTSRDIHMLRRLRNQLRTINHGQAKDEALGEIAELASELQTLEVRQQCLEMLLKSKKLQPQVFQCLINAFIKKPLSETTGSEEFVNQIENYKRLTDLYLSLSQAKQREDNEPPVEYLELSDADLVTINKLVLLLDDGTEKNKPAATREVSFQFQAEHKIEEFVDYLSIFNIDSPDGISLLPEKSDKFGAVSIDLFSQFFAQGLCFGQFKQWINQACLPSRDLLKLIIWFWLEKPFKYNNCDEVVEDMSRIAAMVQTICDLAGDHIHDYAYNAISPWWQEVRELLLESKQFSGLLVAIVCKTVASNLWRNRKEGSCDESSQNEDEERWERISHDEAQWGLLTGKLEDVAVLGAILSKPLKCRDPVGPEMSYEPPDCSLKSIVSSGKGIVTELTAKWLISAQLHPSKVLEISPPENEFDDESKVKIKDRPTKEPANEDAESEEDLEMAKEAHAPNKDAHEPILERLALLRAHFPFSLESGVLLSLMSWQYMVQWSKQLSSLDHLKAALLCLNQFRTPDWALKHGICCMLWNATLKFPLQAAAKLIQKVGRLPVDKMCQQDLEMSAGKVPEFLELSLEFLQHFTASMEHDKRELHFEQSLSEGALPLQFLALQQHHAMPQLLRLQTELCSVLHFVSFFQLRIPKPLTTLFDSMSNKALLADINKELPYVLPAPDLVLQQQRTDFLCRLVAATMDLIREDLQHLYILDHVFYMSKICALADSWEVDKLPILRRQVVELYAFGYDAEAQMLLHDISDDEELGRLLLEIAGRRLNLYAESSQSTFLKIASVGHQLLAYLDNLKEPMTENSIQIAATKPDEIDVAALDRLLSHAYKCLCRRESKQLPIIAQMYNAVRILQK</sequence>
<dbReference type="InterPro" id="IPR032839">
    <property type="entry name" value="RAB3GAP_N"/>
</dbReference>
<gene>
    <name evidence="9" type="primary">Dere\GG10277</name>
    <name evidence="9" type="synonym">dere_GLEANR_10217</name>
    <name evidence="9" type="synonym">GG10277</name>
    <name evidence="9" type="ORF">Dere_GG10277</name>
</gene>
<keyword evidence="4" id="KW-0963">Cytoplasm</keyword>
<comment type="subcellular location">
    <subcellularLocation>
        <location evidence="1">Cytoplasm</location>
    </subcellularLocation>
</comment>
<comment type="similarity">
    <text evidence="2">Belongs to the Rab3-GAP regulatory subunit family.</text>
</comment>
<dbReference type="Pfam" id="PF14655">
    <property type="entry name" value="RAB3GAP2_N"/>
    <property type="match status" value="1"/>
</dbReference>
<feature type="compositionally biased region" description="Basic and acidic residues" evidence="6">
    <location>
        <begin position="906"/>
        <end position="920"/>
    </location>
</feature>
<organism evidence="9 10">
    <name type="scientific">Drosophila erecta</name>
    <name type="common">Fruit fly</name>
    <dbReference type="NCBI Taxonomy" id="7220"/>
    <lineage>
        <taxon>Eukaryota</taxon>
        <taxon>Metazoa</taxon>
        <taxon>Ecdysozoa</taxon>
        <taxon>Arthropoda</taxon>
        <taxon>Hexapoda</taxon>
        <taxon>Insecta</taxon>
        <taxon>Pterygota</taxon>
        <taxon>Neoptera</taxon>
        <taxon>Endopterygota</taxon>
        <taxon>Diptera</taxon>
        <taxon>Brachycera</taxon>
        <taxon>Muscomorpha</taxon>
        <taxon>Ephydroidea</taxon>
        <taxon>Drosophilidae</taxon>
        <taxon>Drosophila</taxon>
        <taxon>Sophophora</taxon>
    </lineage>
</organism>
<dbReference type="Proteomes" id="UP000008711">
    <property type="component" value="Unassembled WGS sequence"/>
</dbReference>
<dbReference type="HOGENOM" id="CLU_006591_0_0_1"/>
<dbReference type="EMBL" id="CH954177">
    <property type="protein sequence ID" value="EDV58830.1"/>
    <property type="molecule type" value="Genomic_DNA"/>
</dbReference>
<reference evidence="9 10" key="1">
    <citation type="journal article" date="2007" name="Nature">
        <title>Evolution of genes and genomes on the Drosophila phylogeny.</title>
        <authorList>
            <consortium name="Drosophila 12 Genomes Consortium"/>
            <person name="Clark A.G."/>
            <person name="Eisen M.B."/>
            <person name="Smith D.R."/>
            <person name="Bergman C.M."/>
            <person name="Oliver B."/>
            <person name="Markow T.A."/>
            <person name="Kaufman T.C."/>
            <person name="Kellis M."/>
            <person name="Gelbart W."/>
            <person name="Iyer V.N."/>
            <person name="Pollard D.A."/>
            <person name="Sackton T.B."/>
            <person name="Larracuente A.M."/>
            <person name="Singh N.D."/>
            <person name="Abad J.P."/>
            <person name="Abt D.N."/>
            <person name="Adryan B."/>
            <person name="Aguade M."/>
            <person name="Akashi H."/>
            <person name="Anderson W.W."/>
            <person name="Aquadro C.F."/>
            <person name="Ardell D.H."/>
            <person name="Arguello R."/>
            <person name="Artieri C.G."/>
            <person name="Barbash D.A."/>
            <person name="Barker D."/>
            <person name="Barsanti P."/>
            <person name="Batterham P."/>
            <person name="Batzoglou S."/>
            <person name="Begun D."/>
            <person name="Bhutkar A."/>
            <person name="Blanco E."/>
            <person name="Bosak S.A."/>
            <person name="Bradley R.K."/>
            <person name="Brand A.D."/>
            <person name="Brent M.R."/>
            <person name="Brooks A.N."/>
            <person name="Brown R.H."/>
            <person name="Butlin R.K."/>
            <person name="Caggese C."/>
            <person name="Calvi B.R."/>
            <person name="Bernardo de Carvalho A."/>
            <person name="Caspi A."/>
            <person name="Castrezana S."/>
            <person name="Celniker S.E."/>
            <person name="Chang J.L."/>
            <person name="Chapple C."/>
            <person name="Chatterji S."/>
            <person name="Chinwalla A."/>
            <person name="Civetta A."/>
            <person name="Clifton S.W."/>
            <person name="Comeron J.M."/>
            <person name="Costello J.C."/>
            <person name="Coyne J.A."/>
            <person name="Daub J."/>
            <person name="David R.G."/>
            <person name="Delcher A.L."/>
            <person name="Delehaunty K."/>
            <person name="Do C.B."/>
            <person name="Ebling H."/>
            <person name="Edwards K."/>
            <person name="Eickbush T."/>
            <person name="Evans J.D."/>
            <person name="Filipski A."/>
            <person name="Findeiss S."/>
            <person name="Freyhult E."/>
            <person name="Fulton L."/>
            <person name="Fulton R."/>
            <person name="Garcia A.C."/>
            <person name="Gardiner A."/>
            <person name="Garfield D.A."/>
            <person name="Garvin B.E."/>
            <person name="Gibson G."/>
            <person name="Gilbert D."/>
            <person name="Gnerre S."/>
            <person name="Godfrey J."/>
            <person name="Good R."/>
            <person name="Gotea V."/>
            <person name="Gravely B."/>
            <person name="Greenberg A.J."/>
            <person name="Griffiths-Jones S."/>
            <person name="Gross S."/>
            <person name="Guigo R."/>
            <person name="Gustafson E.A."/>
            <person name="Haerty W."/>
            <person name="Hahn M.W."/>
            <person name="Halligan D.L."/>
            <person name="Halpern A.L."/>
            <person name="Halter G.M."/>
            <person name="Han M.V."/>
            <person name="Heger A."/>
            <person name="Hillier L."/>
            <person name="Hinrichs A.S."/>
            <person name="Holmes I."/>
            <person name="Hoskins R.A."/>
            <person name="Hubisz M.J."/>
            <person name="Hultmark D."/>
            <person name="Huntley M.A."/>
            <person name="Jaffe D.B."/>
            <person name="Jagadeeshan S."/>
            <person name="Jeck W.R."/>
            <person name="Johnson J."/>
            <person name="Jones C.D."/>
            <person name="Jordan W.C."/>
            <person name="Karpen G.H."/>
            <person name="Kataoka E."/>
            <person name="Keightley P.D."/>
            <person name="Kheradpour P."/>
            <person name="Kirkness E.F."/>
            <person name="Koerich L.B."/>
            <person name="Kristiansen K."/>
            <person name="Kudrna D."/>
            <person name="Kulathinal R.J."/>
            <person name="Kumar S."/>
            <person name="Kwok R."/>
            <person name="Lander E."/>
            <person name="Langley C.H."/>
            <person name="Lapoint R."/>
            <person name="Lazzaro B.P."/>
            <person name="Lee S.J."/>
            <person name="Levesque L."/>
            <person name="Li R."/>
            <person name="Lin C.F."/>
            <person name="Lin M.F."/>
            <person name="Lindblad-Toh K."/>
            <person name="Llopart A."/>
            <person name="Long M."/>
            <person name="Low L."/>
            <person name="Lozovsky E."/>
            <person name="Lu J."/>
            <person name="Luo M."/>
            <person name="Machado C.A."/>
            <person name="Makalowski W."/>
            <person name="Marzo M."/>
            <person name="Matsuda M."/>
            <person name="Matzkin L."/>
            <person name="McAllister B."/>
            <person name="McBride C.S."/>
            <person name="McKernan B."/>
            <person name="McKernan K."/>
            <person name="Mendez-Lago M."/>
            <person name="Minx P."/>
            <person name="Mollenhauer M.U."/>
            <person name="Montooth K."/>
            <person name="Mount S.M."/>
            <person name="Mu X."/>
            <person name="Myers E."/>
            <person name="Negre B."/>
            <person name="Newfeld S."/>
            <person name="Nielsen R."/>
            <person name="Noor M.A."/>
            <person name="O'Grady P."/>
            <person name="Pachter L."/>
            <person name="Papaceit M."/>
            <person name="Parisi M.J."/>
            <person name="Parisi M."/>
            <person name="Parts L."/>
            <person name="Pedersen J.S."/>
            <person name="Pesole G."/>
            <person name="Phillippy A.M."/>
            <person name="Ponting C.P."/>
            <person name="Pop M."/>
            <person name="Porcelli D."/>
            <person name="Powell J.R."/>
            <person name="Prohaska S."/>
            <person name="Pruitt K."/>
            <person name="Puig M."/>
            <person name="Quesneville H."/>
            <person name="Ram K.R."/>
            <person name="Rand D."/>
            <person name="Rasmussen M.D."/>
            <person name="Reed L.K."/>
            <person name="Reenan R."/>
            <person name="Reily A."/>
            <person name="Remington K.A."/>
            <person name="Rieger T.T."/>
            <person name="Ritchie M.G."/>
            <person name="Robin C."/>
            <person name="Rogers Y.H."/>
            <person name="Rohde C."/>
            <person name="Rozas J."/>
            <person name="Rubenfield M.J."/>
            <person name="Ruiz A."/>
            <person name="Russo S."/>
            <person name="Salzberg S.L."/>
            <person name="Sanchez-Gracia A."/>
            <person name="Saranga D.J."/>
            <person name="Sato H."/>
            <person name="Schaeffer S.W."/>
            <person name="Schatz M.C."/>
            <person name="Schlenke T."/>
            <person name="Schwartz R."/>
            <person name="Segarra C."/>
            <person name="Singh R.S."/>
            <person name="Sirot L."/>
            <person name="Sirota M."/>
            <person name="Sisneros N.B."/>
            <person name="Smith C.D."/>
            <person name="Smith T.F."/>
            <person name="Spieth J."/>
            <person name="Stage D.E."/>
            <person name="Stark A."/>
            <person name="Stephan W."/>
            <person name="Strausberg R.L."/>
            <person name="Strempel S."/>
            <person name="Sturgill D."/>
            <person name="Sutton G."/>
            <person name="Sutton G.G."/>
            <person name="Tao W."/>
            <person name="Teichmann S."/>
            <person name="Tobari Y.N."/>
            <person name="Tomimura Y."/>
            <person name="Tsolas J.M."/>
            <person name="Valente V.L."/>
            <person name="Venter E."/>
            <person name="Venter J.C."/>
            <person name="Vicario S."/>
            <person name="Vieira F.G."/>
            <person name="Vilella A.J."/>
            <person name="Villasante A."/>
            <person name="Walenz B."/>
            <person name="Wang J."/>
            <person name="Wasserman M."/>
            <person name="Watts T."/>
            <person name="Wilson D."/>
            <person name="Wilson R.K."/>
            <person name="Wing R.A."/>
            <person name="Wolfner M.F."/>
            <person name="Wong A."/>
            <person name="Wong G.K."/>
            <person name="Wu C.I."/>
            <person name="Wu G."/>
            <person name="Yamamoto D."/>
            <person name="Yang H.P."/>
            <person name="Yang S.P."/>
            <person name="Yorke J.A."/>
            <person name="Yoshida K."/>
            <person name="Zdobnov E."/>
            <person name="Zhang P."/>
            <person name="Zhang Y."/>
            <person name="Zimin A.V."/>
            <person name="Baldwin J."/>
            <person name="Abdouelleil A."/>
            <person name="Abdulkadir J."/>
            <person name="Abebe A."/>
            <person name="Abera B."/>
            <person name="Abreu J."/>
            <person name="Acer S.C."/>
            <person name="Aftuck L."/>
            <person name="Alexander A."/>
            <person name="An P."/>
            <person name="Anderson E."/>
            <person name="Anderson S."/>
            <person name="Arachi H."/>
            <person name="Azer M."/>
            <person name="Bachantsang P."/>
            <person name="Barry A."/>
            <person name="Bayul T."/>
            <person name="Berlin A."/>
            <person name="Bessette D."/>
            <person name="Bloom T."/>
            <person name="Blye J."/>
            <person name="Boguslavskiy L."/>
            <person name="Bonnet C."/>
            <person name="Boukhgalter B."/>
            <person name="Bourzgui I."/>
            <person name="Brown A."/>
            <person name="Cahill P."/>
            <person name="Channer S."/>
            <person name="Cheshatsang Y."/>
            <person name="Chuda L."/>
            <person name="Citroen M."/>
            <person name="Collymore A."/>
            <person name="Cooke P."/>
            <person name="Costello M."/>
            <person name="D'Aco K."/>
            <person name="Daza R."/>
            <person name="De Haan G."/>
            <person name="DeGray S."/>
            <person name="DeMaso C."/>
            <person name="Dhargay N."/>
            <person name="Dooley K."/>
            <person name="Dooley E."/>
            <person name="Doricent M."/>
            <person name="Dorje P."/>
            <person name="Dorjee K."/>
            <person name="Dupes A."/>
            <person name="Elong R."/>
            <person name="Falk J."/>
            <person name="Farina A."/>
            <person name="Faro S."/>
            <person name="Ferguson D."/>
            <person name="Fisher S."/>
            <person name="Foley C.D."/>
            <person name="Franke A."/>
            <person name="Friedrich D."/>
            <person name="Gadbois L."/>
            <person name="Gearin G."/>
            <person name="Gearin C.R."/>
            <person name="Giannoukos G."/>
            <person name="Goode T."/>
            <person name="Graham J."/>
            <person name="Grandbois E."/>
            <person name="Grewal S."/>
            <person name="Gyaltsen K."/>
            <person name="Hafez N."/>
            <person name="Hagos B."/>
            <person name="Hall J."/>
            <person name="Henson C."/>
            <person name="Hollinger A."/>
            <person name="Honan T."/>
            <person name="Huard M.D."/>
            <person name="Hughes L."/>
            <person name="Hurhula B."/>
            <person name="Husby M.E."/>
            <person name="Kamat A."/>
            <person name="Kanga B."/>
            <person name="Kashin S."/>
            <person name="Khazanovich D."/>
            <person name="Kisner P."/>
            <person name="Lance K."/>
            <person name="Lara M."/>
            <person name="Lee W."/>
            <person name="Lennon N."/>
            <person name="Letendre F."/>
            <person name="LeVine R."/>
            <person name="Lipovsky A."/>
            <person name="Liu X."/>
            <person name="Liu J."/>
            <person name="Liu S."/>
            <person name="Lokyitsang T."/>
            <person name="Lokyitsang Y."/>
            <person name="Lubonja R."/>
            <person name="Lui A."/>
            <person name="MacDonald P."/>
            <person name="Magnisalis V."/>
            <person name="Maru K."/>
            <person name="Matthews C."/>
            <person name="McCusker W."/>
            <person name="McDonough S."/>
            <person name="Mehta T."/>
            <person name="Meldrim J."/>
            <person name="Meneus L."/>
            <person name="Mihai O."/>
            <person name="Mihalev A."/>
            <person name="Mihova T."/>
            <person name="Mittelman R."/>
            <person name="Mlenga V."/>
            <person name="Montmayeur A."/>
            <person name="Mulrain L."/>
            <person name="Navidi A."/>
            <person name="Naylor J."/>
            <person name="Negash T."/>
            <person name="Nguyen T."/>
            <person name="Nguyen N."/>
            <person name="Nicol R."/>
            <person name="Norbu C."/>
            <person name="Norbu N."/>
            <person name="Novod N."/>
            <person name="O'Neill B."/>
            <person name="Osman S."/>
            <person name="Markiewicz E."/>
            <person name="Oyono O.L."/>
            <person name="Patti C."/>
            <person name="Phunkhang P."/>
            <person name="Pierre F."/>
            <person name="Priest M."/>
            <person name="Raghuraman S."/>
            <person name="Rege F."/>
            <person name="Reyes R."/>
            <person name="Rise C."/>
            <person name="Rogov P."/>
            <person name="Ross K."/>
            <person name="Ryan E."/>
            <person name="Settipalli S."/>
            <person name="Shea T."/>
            <person name="Sherpa N."/>
            <person name="Shi L."/>
            <person name="Shih D."/>
            <person name="Sparrow T."/>
            <person name="Spaulding J."/>
            <person name="Stalker J."/>
            <person name="Stange-Thomann N."/>
            <person name="Stavropoulos S."/>
            <person name="Stone C."/>
            <person name="Strader C."/>
            <person name="Tesfaye S."/>
            <person name="Thomson T."/>
            <person name="Thoulutsang Y."/>
            <person name="Thoulutsang D."/>
            <person name="Topham K."/>
            <person name="Topping I."/>
            <person name="Tsamla T."/>
            <person name="Vassiliev H."/>
            <person name="Vo A."/>
            <person name="Wangchuk T."/>
            <person name="Wangdi T."/>
            <person name="Weiand M."/>
            <person name="Wilkinson J."/>
            <person name="Wilson A."/>
            <person name="Yadav S."/>
            <person name="Young G."/>
            <person name="Yu Q."/>
            <person name="Zembek L."/>
            <person name="Zhong D."/>
            <person name="Zimmer A."/>
            <person name="Zwirko Z."/>
            <person name="Jaffe D.B."/>
            <person name="Alvarez P."/>
            <person name="Brockman W."/>
            <person name="Butler J."/>
            <person name="Chin C."/>
            <person name="Gnerre S."/>
            <person name="Grabherr M."/>
            <person name="Kleber M."/>
            <person name="Mauceli E."/>
            <person name="MacCallum I."/>
        </authorList>
    </citation>
    <scope>NUCLEOTIDE SEQUENCE [LARGE SCALE GENOMIC DNA]</scope>
    <source>
        <strain evidence="9 10">TSC#14021-0224.01</strain>
    </source>
</reference>
<protein>
    <recommendedName>
        <fullName evidence="11">Rab3 GTPase-activating protein regulatory subunit</fullName>
    </recommendedName>
</protein>
<feature type="domain" description="Rab3-GAP regulatory subunit N-terminal" evidence="7">
    <location>
        <begin position="29"/>
        <end position="430"/>
    </location>
</feature>
<name>B3N3X8_DROER</name>
<dbReference type="OrthoDB" id="2019917at2759"/>
<dbReference type="GO" id="GO:0016236">
    <property type="term" value="P:macroautophagy"/>
    <property type="evidence" value="ECO:0007669"/>
    <property type="project" value="EnsemblMetazoa"/>
</dbReference>
<evidence type="ECO:0000256" key="2">
    <source>
        <dbReference type="ARBA" id="ARBA00008153"/>
    </source>
</evidence>
<dbReference type="PhylomeDB" id="B3N3X8"/>
<evidence type="ECO:0000256" key="4">
    <source>
        <dbReference type="ARBA" id="ARBA00022490"/>
    </source>
</evidence>
<feature type="domain" description="Rab3GAP regulatory subunit C-terminal" evidence="8">
    <location>
        <begin position="708"/>
        <end position="1319"/>
    </location>
</feature>
<accession>B3N3X8</accession>
<evidence type="ECO:0000256" key="5">
    <source>
        <dbReference type="SAM" id="Coils"/>
    </source>
</evidence>
<dbReference type="GO" id="GO:0005096">
    <property type="term" value="F:GTPase activator activity"/>
    <property type="evidence" value="ECO:0007669"/>
    <property type="project" value="UniProtKB-KW"/>
</dbReference>
<proteinExistence type="inferred from homology"/>
<dbReference type="PANTHER" id="PTHR12472">
    <property type="entry name" value="RAB3-GAP REGULATORY DOMAIN"/>
    <property type="match status" value="1"/>
</dbReference>
<evidence type="ECO:0000313" key="9">
    <source>
        <dbReference type="EMBL" id="EDV58830.1"/>
    </source>
</evidence>
<evidence type="ECO:0000256" key="6">
    <source>
        <dbReference type="SAM" id="MobiDB-lite"/>
    </source>
</evidence>
<dbReference type="GO" id="GO:0099536">
    <property type="term" value="P:synaptic signaling"/>
    <property type="evidence" value="ECO:0007669"/>
    <property type="project" value="EnsemblMetazoa"/>
</dbReference>
<dbReference type="GO" id="GO:0005776">
    <property type="term" value="C:autophagosome"/>
    <property type="evidence" value="ECO:0007669"/>
    <property type="project" value="EnsemblMetazoa"/>
</dbReference>
<dbReference type="GO" id="GO:0046928">
    <property type="term" value="P:regulation of neurotransmitter secretion"/>
    <property type="evidence" value="ECO:0007669"/>
    <property type="project" value="EnsemblMetazoa"/>
</dbReference>
<feature type="coiled-coil region" evidence="5">
    <location>
        <begin position="512"/>
        <end position="539"/>
    </location>
</feature>
<feature type="compositionally biased region" description="Basic and acidic residues" evidence="6">
    <location>
        <begin position="931"/>
        <end position="941"/>
    </location>
</feature>
<evidence type="ECO:0000259" key="8">
    <source>
        <dbReference type="Pfam" id="PF14656"/>
    </source>
</evidence>
<reference evidence="9 10" key="2">
    <citation type="journal article" date="2008" name="Bioinformatics">
        <title>Assembly reconciliation.</title>
        <authorList>
            <person name="Zimin A.V."/>
            <person name="Smith D.R."/>
            <person name="Sutton G."/>
            <person name="Yorke J.A."/>
        </authorList>
    </citation>
    <scope>NUCLEOTIDE SEQUENCE [LARGE SCALE GENOMIC DNA]</scope>
    <source>
        <strain evidence="9 10">TSC#14021-0224.01</strain>
    </source>
</reference>
<dbReference type="GO" id="GO:0044754">
    <property type="term" value="C:autolysosome"/>
    <property type="evidence" value="ECO:0007669"/>
    <property type="project" value="EnsemblMetazoa"/>
</dbReference>
<dbReference type="GO" id="GO:0060025">
    <property type="term" value="P:regulation of synaptic activity"/>
    <property type="evidence" value="ECO:0007669"/>
    <property type="project" value="EnsemblMetazoa"/>
</dbReference>
<dbReference type="Pfam" id="PF14656">
    <property type="entry name" value="RAB3GAP2_C"/>
    <property type="match status" value="1"/>
</dbReference>
<dbReference type="GO" id="GO:0030424">
    <property type="term" value="C:axon"/>
    <property type="evidence" value="ECO:0007669"/>
    <property type="project" value="EnsemblMetazoa"/>
</dbReference>